<evidence type="ECO:0000313" key="3">
    <source>
        <dbReference type="EMBL" id="WOO79027.1"/>
    </source>
</evidence>
<feature type="domain" description="Zn(2)-C6 fungal-type" evidence="2">
    <location>
        <begin position="81"/>
        <end position="111"/>
    </location>
</feature>
<dbReference type="InterPro" id="IPR001138">
    <property type="entry name" value="Zn2Cys6_DnaBD"/>
</dbReference>
<feature type="region of interest" description="Disordered" evidence="1">
    <location>
        <begin position="159"/>
        <end position="326"/>
    </location>
</feature>
<feature type="region of interest" description="Disordered" evidence="1">
    <location>
        <begin position="385"/>
        <end position="423"/>
    </location>
</feature>
<dbReference type="Pfam" id="PF00172">
    <property type="entry name" value="Zn_clus"/>
    <property type="match status" value="1"/>
</dbReference>
<accession>A0AAF0Y2V3</accession>
<proteinExistence type="predicted"/>
<dbReference type="Proteomes" id="UP000827549">
    <property type="component" value="Chromosome 2"/>
</dbReference>
<organism evidence="3 4">
    <name type="scientific">Vanrija pseudolonga</name>
    <dbReference type="NCBI Taxonomy" id="143232"/>
    <lineage>
        <taxon>Eukaryota</taxon>
        <taxon>Fungi</taxon>
        <taxon>Dikarya</taxon>
        <taxon>Basidiomycota</taxon>
        <taxon>Agaricomycotina</taxon>
        <taxon>Tremellomycetes</taxon>
        <taxon>Trichosporonales</taxon>
        <taxon>Trichosporonaceae</taxon>
        <taxon>Vanrija</taxon>
    </lineage>
</organism>
<protein>
    <recommendedName>
        <fullName evidence="2">Zn(2)-C6 fungal-type domain-containing protein</fullName>
    </recommendedName>
</protein>
<evidence type="ECO:0000259" key="2">
    <source>
        <dbReference type="PROSITE" id="PS50048"/>
    </source>
</evidence>
<evidence type="ECO:0000313" key="4">
    <source>
        <dbReference type="Proteomes" id="UP000827549"/>
    </source>
</evidence>
<dbReference type="GO" id="GO:0008270">
    <property type="term" value="F:zinc ion binding"/>
    <property type="evidence" value="ECO:0007669"/>
    <property type="project" value="InterPro"/>
</dbReference>
<dbReference type="SUPFAM" id="SSF57701">
    <property type="entry name" value="Zn2/Cys6 DNA-binding domain"/>
    <property type="match status" value="1"/>
</dbReference>
<name>A0AAF0Y2V3_9TREE</name>
<dbReference type="GeneID" id="87805811"/>
<keyword evidence="4" id="KW-1185">Reference proteome</keyword>
<feature type="compositionally biased region" description="Low complexity" evidence="1">
    <location>
        <begin position="210"/>
        <end position="224"/>
    </location>
</feature>
<dbReference type="RefSeq" id="XP_062625059.1">
    <property type="nucleotide sequence ID" value="XM_062769075.1"/>
</dbReference>
<dbReference type="AlphaFoldDB" id="A0AAF0Y2V3"/>
<feature type="compositionally biased region" description="Low complexity" evidence="1">
    <location>
        <begin position="241"/>
        <end position="254"/>
    </location>
</feature>
<dbReference type="EMBL" id="CP086715">
    <property type="protein sequence ID" value="WOO79027.1"/>
    <property type="molecule type" value="Genomic_DNA"/>
</dbReference>
<dbReference type="PROSITE" id="PS50048">
    <property type="entry name" value="ZN2_CY6_FUNGAL_2"/>
    <property type="match status" value="1"/>
</dbReference>
<dbReference type="InterPro" id="IPR036864">
    <property type="entry name" value="Zn2-C6_fun-type_DNA-bd_sf"/>
</dbReference>
<dbReference type="Gene3D" id="4.10.240.10">
    <property type="entry name" value="Zn(2)-C6 fungal-type DNA-binding domain"/>
    <property type="match status" value="1"/>
</dbReference>
<feature type="compositionally biased region" description="Basic residues" evidence="1">
    <location>
        <begin position="169"/>
        <end position="183"/>
    </location>
</feature>
<reference evidence="3" key="1">
    <citation type="submission" date="2023-10" db="EMBL/GenBank/DDBJ databases">
        <authorList>
            <person name="Noh H."/>
        </authorList>
    </citation>
    <scope>NUCLEOTIDE SEQUENCE</scope>
    <source>
        <strain evidence="3">DUCC4014</strain>
    </source>
</reference>
<evidence type="ECO:0000256" key="1">
    <source>
        <dbReference type="SAM" id="MobiDB-lite"/>
    </source>
</evidence>
<dbReference type="GO" id="GO:0000981">
    <property type="term" value="F:DNA-binding transcription factor activity, RNA polymerase II-specific"/>
    <property type="evidence" value="ECO:0007669"/>
    <property type="project" value="InterPro"/>
</dbReference>
<gene>
    <name evidence="3" type="ORF">LOC62_02G002564</name>
</gene>
<dbReference type="CDD" id="cd00067">
    <property type="entry name" value="GAL4"/>
    <property type="match status" value="1"/>
</dbReference>
<sequence length="555" mass="60213">MSDPPPWVYPRNLAHVAPLPFPLLPVYSSSPPRNDEEVDAAVEELQASITPPSTGMAGSPTPPTPAPRNLQTWKRAPAGFNCLNCRRKGKKCGGERPACAFCIEKELSCYYQDKHAHLPEYKAAWIEYRNHKYRKPKVEREDTPVTPMETDAEIDSQIAEMVGLDPPKKGRKGTTRKTRRKKTERVLAPTPEDEENEASGGPSPTPPPAATSSVPSKRPAASPLPRRRRVSAPVTQTQYHEASPAANSNAEAGPSTDHRTAVPIAPKLSPPDWPTQPQQTLADYIPRHPPPPSPTEVSELELGPSVVRGSPNLPSNIPDSAPPTEPNDAPAHLPLLPFGVLFPQILGMTPANMPSVQLFKNAEMAPGLAAMAHKFEPQFVPRRMPSMGTPTPAPKDNTLGLSLYPSPQAERHEPPRGTPGPPSEMLRRFPGAPLYVGPALIRPIAHHVPTGIHGPLAYPSFLPNSGWHPAPHLLPNNDYQPPPPLPVAADRFPPSPGPFAFTVPHLPHIPRGNSLHLTDHHVVAGPQVDLQAYDPKEPLSAGWPFTSSLRTSTPH</sequence>